<dbReference type="Proteomes" id="UP000276133">
    <property type="component" value="Unassembled WGS sequence"/>
</dbReference>
<comment type="caution">
    <text evidence="1">The sequence shown here is derived from an EMBL/GenBank/DDBJ whole genome shotgun (WGS) entry which is preliminary data.</text>
</comment>
<protein>
    <submittedName>
        <fullName evidence="1">Uncharacterized protein</fullName>
    </submittedName>
</protein>
<organism evidence="1 2">
    <name type="scientific">Brachionus plicatilis</name>
    <name type="common">Marine rotifer</name>
    <name type="synonym">Brachionus muelleri</name>
    <dbReference type="NCBI Taxonomy" id="10195"/>
    <lineage>
        <taxon>Eukaryota</taxon>
        <taxon>Metazoa</taxon>
        <taxon>Spiralia</taxon>
        <taxon>Gnathifera</taxon>
        <taxon>Rotifera</taxon>
        <taxon>Eurotatoria</taxon>
        <taxon>Monogononta</taxon>
        <taxon>Pseudotrocha</taxon>
        <taxon>Ploima</taxon>
        <taxon>Brachionidae</taxon>
        <taxon>Brachionus</taxon>
    </lineage>
</organism>
<proteinExistence type="predicted"/>
<dbReference type="EMBL" id="REGN01010933">
    <property type="protein sequence ID" value="RMZ98180.1"/>
    <property type="molecule type" value="Genomic_DNA"/>
</dbReference>
<dbReference type="AlphaFoldDB" id="A0A3M7PHJ6"/>
<accession>A0A3M7PHJ6</accession>
<gene>
    <name evidence="1" type="ORF">BpHYR1_045509</name>
</gene>
<keyword evidence="2" id="KW-1185">Reference proteome</keyword>
<reference evidence="1 2" key="1">
    <citation type="journal article" date="2018" name="Sci. Rep.">
        <title>Genomic signatures of local adaptation to the degree of environmental predictability in rotifers.</title>
        <authorList>
            <person name="Franch-Gras L."/>
            <person name="Hahn C."/>
            <person name="Garcia-Roger E.M."/>
            <person name="Carmona M.J."/>
            <person name="Serra M."/>
            <person name="Gomez A."/>
        </authorList>
    </citation>
    <scope>NUCLEOTIDE SEQUENCE [LARGE SCALE GENOMIC DNA]</scope>
    <source>
        <strain evidence="1">HYR1</strain>
    </source>
</reference>
<sequence length="61" mass="7364">MKNVLVGFSLLKCSFERCLSKIERLKFDQKFYFASFQLGFWINIRVLNFTLKKRSKHSSKR</sequence>
<name>A0A3M7PHJ6_BRAPC</name>
<evidence type="ECO:0000313" key="1">
    <source>
        <dbReference type="EMBL" id="RMZ98180.1"/>
    </source>
</evidence>
<evidence type="ECO:0000313" key="2">
    <source>
        <dbReference type="Proteomes" id="UP000276133"/>
    </source>
</evidence>